<evidence type="ECO:0000256" key="4">
    <source>
        <dbReference type="SAM" id="Coils"/>
    </source>
</evidence>
<dbReference type="SMART" id="SM00028">
    <property type="entry name" value="TPR"/>
    <property type="match status" value="12"/>
</dbReference>
<reference evidence="6 7" key="1">
    <citation type="submission" date="2023-03" db="EMBL/GenBank/DDBJ databases">
        <title>Genome insight into feeding habits of ladybird beetles.</title>
        <authorList>
            <person name="Li H.-S."/>
            <person name="Huang Y.-H."/>
            <person name="Pang H."/>
        </authorList>
    </citation>
    <scope>NUCLEOTIDE SEQUENCE [LARGE SCALE GENOMIC DNA]</scope>
    <source>
        <strain evidence="6">SYSU_2023b</strain>
        <tissue evidence="6">Whole body</tissue>
    </source>
</reference>
<feature type="repeat" description="TPR" evidence="3">
    <location>
        <begin position="341"/>
        <end position="374"/>
    </location>
</feature>
<dbReference type="GO" id="GO:0006368">
    <property type="term" value="P:transcription elongation by RNA polymerase II"/>
    <property type="evidence" value="ECO:0007669"/>
    <property type="project" value="TreeGrafter"/>
</dbReference>
<dbReference type="EMBL" id="JARQZJ010000095">
    <property type="protein sequence ID" value="KAK9885237.1"/>
    <property type="molecule type" value="Genomic_DNA"/>
</dbReference>
<feature type="repeat" description="TPR" evidence="3">
    <location>
        <begin position="306"/>
        <end position="339"/>
    </location>
</feature>
<evidence type="ECO:0008006" key="8">
    <source>
        <dbReference type="Google" id="ProtNLM"/>
    </source>
</evidence>
<feature type="repeat" description="TPR" evidence="3">
    <location>
        <begin position="717"/>
        <end position="750"/>
    </location>
</feature>
<gene>
    <name evidence="6" type="ORF">WA026_010740</name>
</gene>
<feature type="region of interest" description="Disordered" evidence="5">
    <location>
        <begin position="887"/>
        <end position="942"/>
    </location>
</feature>
<dbReference type="GO" id="GO:0006355">
    <property type="term" value="P:regulation of DNA-templated transcription"/>
    <property type="evidence" value="ECO:0007669"/>
    <property type="project" value="InterPro"/>
</dbReference>
<proteinExistence type="predicted"/>
<feature type="coiled-coil region" evidence="4">
    <location>
        <begin position="457"/>
        <end position="487"/>
    </location>
</feature>
<evidence type="ECO:0000313" key="6">
    <source>
        <dbReference type="EMBL" id="KAK9885237.1"/>
    </source>
</evidence>
<keyword evidence="4" id="KW-0175">Coiled coil</keyword>
<dbReference type="Pfam" id="PF13181">
    <property type="entry name" value="TPR_8"/>
    <property type="match status" value="3"/>
</dbReference>
<keyword evidence="1" id="KW-0677">Repeat</keyword>
<dbReference type="FunFam" id="1.25.40.10:FF:000289">
    <property type="entry name" value="RNA polymerase-associated protein CTR9 homolog"/>
    <property type="match status" value="1"/>
</dbReference>
<dbReference type="GO" id="GO:0000993">
    <property type="term" value="F:RNA polymerase II complex binding"/>
    <property type="evidence" value="ECO:0007669"/>
    <property type="project" value="TreeGrafter"/>
</dbReference>
<dbReference type="GO" id="GO:0016593">
    <property type="term" value="C:Cdc73/Paf1 complex"/>
    <property type="evidence" value="ECO:0007669"/>
    <property type="project" value="TreeGrafter"/>
</dbReference>
<evidence type="ECO:0000256" key="1">
    <source>
        <dbReference type="ARBA" id="ARBA00022737"/>
    </source>
</evidence>
<dbReference type="InterPro" id="IPR031101">
    <property type="entry name" value="Ctr9"/>
</dbReference>
<dbReference type="FunFam" id="1.25.40.10:FF:000069">
    <property type="entry name" value="CTR9 homolog, Paf1/RNA polymerase II complex component"/>
    <property type="match status" value="1"/>
</dbReference>
<organism evidence="6 7">
    <name type="scientific">Henosepilachna vigintioctopunctata</name>
    <dbReference type="NCBI Taxonomy" id="420089"/>
    <lineage>
        <taxon>Eukaryota</taxon>
        <taxon>Metazoa</taxon>
        <taxon>Ecdysozoa</taxon>
        <taxon>Arthropoda</taxon>
        <taxon>Hexapoda</taxon>
        <taxon>Insecta</taxon>
        <taxon>Pterygota</taxon>
        <taxon>Neoptera</taxon>
        <taxon>Endopterygota</taxon>
        <taxon>Coleoptera</taxon>
        <taxon>Polyphaga</taxon>
        <taxon>Cucujiformia</taxon>
        <taxon>Coccinelloidea</taxon>
        <taxon>Coccinellidae</taxon>
        <taxon>Epilachninae</taxon>
        <taxon>Epilachnini</taxon>
        <taxon>Henosepilachna</taxon>
    </lineage>
</organism>
<keyword evidence="2 3" id="KW-0802">TPR repeat</keyword>
<name>A0AAW1UP05_9CUCU</name>
<dbReference type="AlphaFoldDB" id="A0AAW1UP05"/>
<evidence type="ECO:0000256" key="2">
    <source>
        <dbReference type="ARBA" id="ARBA00022803"/>
    </source>
</evidence>
<evidence type="ECO:0000256" key="3">
    <source>
        <dbReference type="PROSITE-ProRule" id="PRU00339"/>
    </source>
</evidence>
<protein>
    <recommendedName>
        <fullName evidence="8">RNA polymerase-associated protein CTR9-like protein</fullName>
    </recommendedName>
</protein>
<feature type="compositionally biased region" description="Basic and acidic residues" evidence="5">
    <location>
        <begin position="920"/>
        <end position="929"/>
    </location>
</feature>
<dbReference type="FunFam" id="1.25.40.10:FF:000084">
    <property type="entry name" value="CTR9 homolog, Paf1/RNA polymerase II complex component"/>
    <property type="match status" value="1"/>
</dbReference>
<dbReference type="Proteomes" id="UP001431783">
    <property type="component" value="Unassembled WGS sequence"/>
</dbReference>
<dbReference type="PROSITE" id="PS50005">
    <property type="entry name" value="TPR"/>
    <property type="match status" value="5"/>
</dbReference>
<dbReference type="Pfam" id="PF13374">
    <property type="entry name" value="TPR_10"/>
    <property type="match status" value="1"/>
</dbReference>
<dbReference type="InterPro" id="IPR011990">
    <property type="entry name" value="TPR-like_helical_dom_sf"/>
</dbReference>
<comment type="caution">
    <text evidence="6">The sequence shown here is derived from an EMBL/GenBank/DDBJ whole genome shotgun (WGS) entry which is preliminary data.</text>
</comment>
<dbReference type="PANTHER" id="PTHR14027:SF2">
    <property type="entry name" value="RNA POLYMERASE-ASSOCIATED PROTEIN CTR9 HOMOLOG"/>
    <property type="match status" value="1"/>
</dbReference>
<evidence type="ECO:0000313" key="7">
    <source>
        <dbReference type="Proteomes" id="UP001431783"/>
    </source>
</evidence>
<dbReference type="InterPro" id="IPR019734">
    <property type="entry name" value="TPR_rpt"/>
</dbReference>
<feature type="coiled-coil region" evidence="4">
    <location>
        <begin position="854"/>
        <end position="881"/>
    </location>
</feature>
<dbReference type="SUPFAM" id="SSF81901">
    <property type="entry name" value="HCP-like"/>
    <property type="match status" value="2"/>
</dbReference>
<feature type="repeat" description="TPR" evidence="3">
    <location>
        <begin position="531"/>
        <end position="564"/>
    </location>
</feature>
<dbReference type="Pfam" id="PF14559">
    <property type="entry name" value="TPR_19"/>
    <property type="match status" value="2"/>
</dbReference>
<dbReference type="Gene3D" id="1.25.40.10">
    <property type="entry name" value="Tetratricopeptide repeat domain"/>
    <property type="match status" value="3"/>
</dbReference>
<feature type="non-terminal residue" evidence="6">
    <location>
        <position position="1119"/>
    </location>
</feature>
<sequence>MVAAAIEIPLRDTDEVIELYADQLPEGEEVLGILRQENTQLSIWVNLALEYYKQRKIQDFIKILEASRLDANIDYRDYEKDQMRALDMLAAYYVQEANHEKNKDKKREFFTKATLLYTTADKIIMYDQNHLLGRAYFCLLEGDKMEQADAQFNFVLNQSPNNIPSLLGKACIAYNKKDFRAALAFYKKALRTNPNCPAAVRLGMGHCFMKLGNQDKARLAFDRALQLDSQCVGALVGLAILKLNQQQPDSIRTGVQMLSKAYTIDSSNPMVLNHLANHFFFKKDYSKVQHLALHAFHNTENEAMRAESCYQLARAFHVQGDYDQAFQYYYQATQFAPAAFVLPHFGLGQMYIYRGDTENAAQCFEKVLKAQPGNYETMKILGSIYAISSSQSKRDIAKNHLKKVTEQFPDDIEAWIELAQILEQSDLQGSLNAYGTAVQILKKDVQAEIPTEILNNVASLHYRLNNLDEAKRNLEEALARARAEAEHDPQYYNSISVTITYNLARLNEALFLFDKSEKLYKDILKEHPNYVDCYLRLGCMARDKGHIYEASDWFKEALKINQEHPDAWSLLANLHLAKAEWGPGQKKYERILKNPATSQDAYSLIALGNVWLQTLHQSSKDKEREKRHQERALTMYKQVLKIDPRNIWAANGIGCVLAHKNLFNEARDIFAQVRESTADFCDVWLNIAHIYVEQKQYVSAIQMYENCLRKFFKYNNVEVLQYLARAYYRAGKLKEAKMVLLKAKRVAPQDPVLLYNIALVLQKLATVILKDEKSTLQIVLQAVHELGLSMKYFTYLTECEDKVKVVDVNMAMLEARQCKDLLSQAQHHVARARRADEEDRMLRRKQEDERSAFKLRQLEEQKKLEEERRLTKEQMLQKRQEYKEKTKNALLFMEMPSEKQKNKGKKKGRDQILSDSGSDGDLRDREPSHKKQKRKRVEKEQGVQKENLKEVVLVAKKDKRKNLLNLDLKVIDQKVKEPRKHQNQRKKSKTMALVLNKSYGSFLKLLFLAVMMTVTAKVDQGLIQEANHGLGVHRGPEVALGLKVVRDLEVGRNLKAVPDQGANPDRNQEADPEVNLIQEVGHNLEARPNQEVCQNLVVYRNPEVDQNLEVDQDQEANQV</sequence>
<keyword evidence="7" id="KW-1185">Reference proteome</keyword>
<dbReference type="SUPFAM" id="SSF48452">
    <property type="entry name" value="TPR-like"/>
    <property type="match status" value="2"/>
</dbReference>
<accession>A0AAW1UP05</accession>
<feature type="repeat" description="TPR" evidence="3">
    <location>
        <begin position="198"/>
        <end position="231"/>
    </location>
</feature>
<dbReference type="PANTHER" id="PTHR14027">
    <property type="entry name" value="RNA POLYMERASE-ASSOCIATED PROTEIN CTR9"/>
    <property type="match status" value="1"/>
</dbReference>
<evidence type="ECO:0000256" key="5">
    <source>
        <dbReference type="SAM" id="MobiDB-lite"/>
    </source>
</evidence>
<dbReference type="FunFam" id="1.25.40.10:FF:000089">
    <property type="entry name" value="CTR9 homolog, Paf1/RNA polymerase II complex component"/>
    <property type="match status" value="1"/>
</dbReference>